<protein>
    <submittedName>
        <fullName evidence="2">Uncharacterized protein</fullName>
    </submittedName>
</protein>
<accession>B0T5T0</accession>
<evidence type="ECO:0000256" key="1">
    <source>
        <dbReference type="SAM" id="SignalP"/>
    </source>
</evidence>
<dbReference type="STRING" id="366602.Caul_1959"/>
<feature type="signal peptide" evidence="1">
    <location>
        <begin position="1"/>
        <end position="28"/>
    </location>
</feature>
<dbReference type="AlphaFoldDB" id="B0T5T0"/>
<keyword evidence="1" id="KW-0732">Signal</keyword>
<organism evidence="2">
    <name type="scientific">Caulobacter sp. (strain K31)</name>
    <dbReference type="NCBI Taxonomy" id="366602"/>
    <lineage>
        <taxon>Bacteria</taxon>
        <taxon>Pseudomonadati</taxon>
        <taxon>Pseudomonadota</taxon>
        <taxon>Alphaproteobacteria</taxon>
        <taxon>Caulobacterales</taxon>
        <taxon>Caulobacteraceae</taxon>
        <taxon>Caulobacter</taxon>
    </lineage>
</organism>
<dbReference type="EMBL" id="CP000927">
    <property type="protein sequence ID" value="ABZ71088.1"/>
    <property type="molecule type" value="Genomic_DNA"/>
</dbReference>
<evidence type="ECO:0000313" key="2">
    <source>
        <dbReference type="EMBL" id="ABZ71088.1"/>
    </source>
</evidence>
<dbReference type="eggNOG" id="ENOG5034052">
    <property type="taxonomic scope" value="Bacteria"/>
</dbReference>
<dbReference type="KEGG" id="cak:Caul_1959"/>
<gene>
    <name evidence="2" type="ordered locus">Caul_1959</name>
</gene>
<dbReference type="HOGENOM" id="CLU_1577520_0_0_5"/>
<reference evidence="2" key="1">
    <citation type="submission" date="2008-01" db="EMBL/GenBank/DDBJ databases">
        <title>Complete sequence of chromosome of Caulobacter sp. K31.</title>
        <authorList>
            <consortium name="US DOE Joint Genome Institute"/>
            <person name="Copeland A."/>
            <person name="Lucas S."/>
            <person name="Lapidus A."/>
            <person name="Barry K."/>
            <person name="Glavina del Rio T."/>
            <person name="Dalin E."/>
            <person name="Tice H."/>
            <person name="Pitluck S."/>
            <person name="Bruce D."/>
            <person name="Goodwin L."/>
            <person name="Thompson L.S."/>
            <person name="Brettin T."/>
            <person name="Detter J.C."/>
            <person name="Han C."/>
            <person name="Schmutz J."/>
            <person name="Larimer F."/>
            <person name="Land M."/>
            <person name="Hauser L."/>
            <person name="Kyrpides N."/>
            <person name="Kim E."/>
            <person name="Stephens C."/>
            <person name="Richardson P."/>
        </authorList>
    </citation>
    <scope>NUCLEOTIDE SEQUENCE [LARGE SCALE GENOMIC DNA]</scope>
    <source>
        <strain evidence="2">K31</strain>
    </source>
</reference>
<name>B0T5T0_CAUSK</name>
<proteinExistence type="predicted"/>
<feature type="chain" id="PRO_5002755944" evidence="1">
    <location>
        <begin position="29"/>
        <end position="185"/>
    </location>
</feature>
<sequence length="185" mass="19562" precursor="true">MSRFSLISARLSLGALALLAVSSGAARAQTPSPADLAARRSLCAQSVSLSGLEGDMDKQINEAVEETYDRLIAVSPPGDAAVTAYRDALSGALLAAKAPIIGKLVEACALTFTKLELEDINRFYVSSSGKAWLEKGRVIMLPVLEKAVYDVAPQVAADVERRFCAKVDCAPAKASPPSPRKDRTL</sequence>